<organism evidence="3 4">
    <name type="scientific">Granulicella mallensis (strain ATCC BAA-1857 / DSM 23137 / MP5ACTX8)</name>
    <dbReference type="NCBI Taxonomy" id="682795"/>
    <lineage>
        <taxon>Bacteria</taxon>
        <taxon>Pseudomonadati</taxon>
        <taxon>Acidobacteriota</taxon>
        <taxon>Terriglobia</taxon>
        <taxon>Terriglobales</taxon>
        <taxon>Acidobacteriaceae</taxon>
        <taxon>Granulicella</taxon>
    </lineage>
</organism>
<feature type="transmembrane region" description="Helical" evidence="1">
    <location>
        <begin position="289"/>
        <end position="306"/>
    </location>
</feature>
<feature type="transmembrane region" description="Helical" evidence="1">
    <location>
        <begin position="125"/>
        <end position="144"/>
    </location>
</feature>
<dbReference type="Proteomes" id="UP000007113">
    <property type="component" value="Chromosome"/>
</dbReference>
<evidence type="ECO:0000259" key="2">
    <source>
        <dbReference type="Pfam" id="PF13231"/>
    </source>
</evidence>
<keyword evidence="4" id="KW-1185">Reference proteome</keyword>
<feature type="transmembrane region" description="Helical" evidence="1">
    <location>
        <begin position="230"/>
        <end position="248"/>
    </location>
</feature>
<feature type="transmembrane region" description="Helical" evidence="1">
    <location>
        <begin position="326"/>
        <end position="349"/>
    </location>
</feature>
<name>G8NY41_GRAMM</name>
<feature type="transmembrane region" description="Helical" evidence="1">
    <location>
        <begin position="355"/>
        <end position="375"/>
    </location>
</feature>
<feature type="transmembrane region" description="Helical" evidence="1">
    <location>
        <begin position="387"/>
        <end position="408"/>
    </location>
</feature>
<accession>G8NY41</accession>
<evidence type="ECO:0000313" key="3">
    <source>
        <dbReference type="EMBL" id="AEU36715.1"/>
    </source>
</evidence>
<dbReference type="HOGENOM" id="CLU_441958_0_0_0"/>
<evidence type="ECO:0000256" key="1">
    <source>
        <dbReference type="SAM" id="Phobius"/>
    </source>
</evidence>
<reference evidence="3 4" key="1">
    <citation type="submission" date="2011-11" db="EMBL/GenBank/DDBJ databases">
        <title>Complete sequence of Granulicella mallensis MP5ACTX8.</title>
        <authorList>
            <consortium name="US DOE Joint Genome Institute"/>
            <person name="Lucas S."/>
            <person name="Copeland A."/>
            <person name="Lapidus A."/>
            <person name="Cheng J.-F."/>
            <person name="Goodwin L."/>
            <person name="Pitluck S."/>
            <person name="Peters L."/>
            <person name="Lu M."/>
            <person name="Detter J.C."/>
            <person name="Han C."/>
            <person name="Tapia R."/>
            <person name="Land M."/>
            <person name="Hauser L."/>
            <person name="Kyrpides N."/>
            <person name="Ivanova N."/>
            <person name="Mikhailova N."/>
            <person name="Pagani I."/>
            <person name="Rawat S."/>
            <person name="Mannisto M."/>
            <person name="Haggblom M."/>
            <person name="Woyke T."/>
        </authorList>
    </citation>
    <scope>NUCLEOTIDE SEQUENCE [LARGE SCALE GENOMIC DNA]</scope>
    <source>
        <strain evidence="4">ATCC BAA-1857 / DSM 23137 / MP5ACTX8</strain>
    </source>
</reference>
<keyword evidence="1" id="KW-0472">Membrane</keyword>
<dbReference type="AlphaFoldDB" id="G8NY41"/>
<feature type="transmembrane region" description="Helical" evidence="1">
    <location>
        <begin position="430"/>
        <end position="447"/>
    </location>
</feature>
<feature type="transmembrane region" description="Helical" evidence="1">
    <location>
        <begin position="203"/>
        <end position="223"/>
    </location>
</feature>
<proteinExistence type="predicted"/>
<keyword evidence="1" id="KW-0812">Transmembrane</keyword>
<dbReference type="Pfam" id="PF13231">
    <property type="entry name" value="PMT_2"/>
    <property type="match status" value="1"/>
</dbReference>
<dbReference type="eggNOG" id="COG1807">
    <property type="taxonomic scope" value="Bacteria"/>
</dbReference>
<gene>
    <name evidence="3" type="ordered locus">AciX8_2398</name>
</gene>
<feature type="transmembrane region" description="Helical" evidence="1">
    <location>
        <begin position="180"/>
        <end position="197"/>
    </location>
</feature>
<dbReference type="KEGG" id="gma:AciX8_2398"/>
<evidence type="ECO:0000313" key="4">
    <source>
        <dbReference type="Proteomes" id="UP000007113"/>
    </source>
</evidence>
<dbReference type="EMBL" id="CP003130">
    <property type="protein sequence ID" value="AEU36715.1"/>
    <property type="molecule type" value="Genomic_DNA"/>
</dbReference>
<feature type="domain" description="Glycosyltransferase RgtA/B/C/D-like" evidence="2">
    <location>
        <begin position="82"/>
        <end position="238"/>
    </location>
</feature>
<feature type="transmembrane region" description="Helical" evidence="1">
    <location>
        <begin position="30"/>
        <end position="48"/>
    </location>
</feature>
<dbReference type="STRING" id="682795.AciX8_2398"/>
<protein>
    <recommendedName>
        <fullName evidence="2">Glycosyltransferase RgtA/B/C/D-like domain-containing protein</fullName>
    </recommendedName>
</protein>
<feature type="transmembrane region" description="Helical" evidence="1">
    <location>
        <begin position="150"/>
        <end position="168"/>
    </location>
</feature>
<keyword evidence="1" id="KW-1133">Transmembrane helix</keyword>
<sequence>MNADAPFGCDGTLASMDKAAYEDRTKGDGAWPLAFLLSLAAIFFLTYFNRFAGLRSGDGEFSGGVAFLAGKLPYRDYYTAGPPLNQIKSALELAIFGKTLLVARLAAVAERLVIAALLYAWLRRIFSSWASAIAALVTIIVSAGDHTDPLASYNHDAILFAILCGFLASLSLEARHTRRVLLLAALAGVAASLSSLTKQTVGLGSTVAVLVLGIVAIFQMGGIRRSLSWALAYLAGFAVPVLALGIYLHRLGLLQACLTMLFVSGPSAKASAPHAFLTREFSVAADNPAWVIPALIALVLSARAIWRSVADSRRSEECLPVRWPYLWLIVLAVIGLAVVLDLTALPALNDFSKCSVYYVLLAGSVLGAVVLGYGLKARRVDARLWQIVLFAGVGWSVAVTLSLSWPAFEAMTLPGLALLLAAVLEGSKGWGRRFIFLVIAAMVFLAVREKLDLPFSFDHQDEPAIHFATQSSAESMLRGMRLPPETVRLLDVTASTMREKAGAGDTVFTYPEMGLLYVLSGKNPPTWSGSHNIDVVPDSFAREEADRVLRARPAVLLYARPTEAQLRLEETVWRNGNRSGQRDLVAVLDTLAAEYQLVDTFRLEPGDNPIRLYVRRSQ</sequence>
<dbReference type="InterPro" id="IPR038731">
    <property type="entry name" value="RgtA/B/C-like"/>
</dbReference>